<dbReference type="GO" id="GO:0032937">
    <property type="term" value="C:SREBP-SCAP-Insig complex"/>
    <property type="evidence" value="ECO:0007669"/>
    <property type="project" value="TreeGrafter"/>
</dbReference>
<evidence type="ECO:0000313" key="10">
    <source>
        <dbReference type="EMBL" id="VDN12764.1"/>
    </source>
</evidence>
<feature type="transmembrane region" description="Helical" evidence="9">
    <location>
        <begin position="50"/>
        <end position="70"/>
    </location>
</feature>
<dbReference type="OrthoDB" id="205546at2759"/>
<keyword evidence="8" id="KW-0753">Steroid metabolism</keyword>
<dbReference type="Pfam" id="PF07281">
    <property type="entry name" value="INSIG"/>
    <property type="match status" value="1"/>
</dbReference>
<reference evidence="10 11" key="1">
    <citation type="submission" date="2018-11" db="EMBL/GenBank/DDBJ databases">
        <authorList>
            <consortium name="Pathogen Informatics"/>
        </authorList>
    </citation>
    <scope>NUCLEOTIDE SEQUENCE [LARGE SCALE GENOMIC DNA]</scope>
</reference>
<dbReference type="GO" id="GO:0006695">
    <property type="term" value="P:cholesterol biosynthetic process"/>
    <property type="evidence" value="ECO:0007669"/>
    <property type="project" value="TreeGrafter"/>
</dbReference>
<dbReference type="GO" id="GO:0032933">
    <property type="term" value="P:SREBP signaling pathway"/>
    <property type="evidence" value="ECO:0007669"/>
    <property type="project" value="TreeGrafter"/>
</dbReference>
<feature type="transmembrane region" description="Helical" evidence="9">
    <location>
        <begin position="105"/>
        <end position="126"/>
    </location>
</feature>
<keyword evidence="4 9" id="KW-0812">Transmembrane</keyword>
<keyword evidence="6 9" id="KW-1133">Transmembrane helix</keyword>
<dbReference type="InterPro" id="IPR025929">
    <property type="entry name" value="INSIG_fam"/>
</dbReference>
<dbReference type="GO" id="GO:0036316">
    <property type="term" value="P:SREBP-SCAP complex retention in endoplasmic reticulum"/>
    <property type="evidence" value="ECO:0007669"/>
    <property type="project" value="TreeGrafter"/>
</dbReference>
<evidence type="ECO:0000256" key="8">
    <source>
        <dbReference type="ARBA" id="ARBA00023166"/>
    </source>
</evidence>
<keyword evidence="8" id="KW-1207">Sterol metabolism</keyword>
<feature type="transmembrane region" description="Helical" evidence="9">
    <location>
        <begin position="12"/>
        <end position="30"/>
    </location>
</feature>
<evidence type="ECO:0000313" key="11">
    <source>
        <dbReference type="Proteomes" id="UP000281553"/>
    </source>
</evidence>
<protein>
    <recommendedName>
        <fullName evidence="12">Insulin-induced gene 1 protein</fullName>
    </recommendedName>
</protein>
<evidence type="ECO:0000256" key="3">
    <source>
        <dbReference type="ARBA" id="ARBA00022548"/>
    </source>
</evidence>
<comment type="subcellular location">
    <subcellularLocation>
        <location evidence="1">Endoplasmic reticulum membrane</location>
        <topology evidence="1">Multi-pass membrane protein</topology>
    </subcellularLocation>
</comment>
<evidence type="ECO:0000256" key="2">
    <source>
        <dbReference type="ARBA" id="ARBA00007475"/>
    </source>
</evidence>
<sequence>MNRLLLYLLRSTLLFGLGVGLYYVFGLLQGCRSGIFTDKFSLHVLKTNSGIPLCCGFLAVFGGLLSPHICTQLQLMHPDETEWCSVIRCLVFFVGINHATTKIDFISNSQLLFTIASLALGVWWLFDRSLGGILIGSGTSLLGTASCQLLADRRVIYSTDPLLFSWLPCVFFSGGITISLVGRQLAKLDLTPEKLKSE</sequence>
<evidence type="ECO:0000256" key="5">
    <source>
        <dbReference type="ARBA" id="ARBA00022824"/>
    </source>
</evidence>
<evidence type="ECO:0000256" key="4">
    <source>
        <dbReference type="ARBA" id="ARBA00022692"/>
    </source>
</evidence>
<dbReference type="PROSITE" id="PS51257">
    <property type="entry name" value="PROKAR_LIPOPROTEIN"/>
    <property type="match status" value="1"/>
</dbReference>
<dbReference type="GO" id="GO:0032869">
    <property type="term" value="P:cellular response to insulin stimulus"/>
    <property type="evidence" value="ECO:0007669"/>
    <property type="project" value="TreeGrafter"/>
</dbReference>
<keyword evidence="8" id="KW-0443">Lipid metabolism</keyword>
<organism evidence="10 11">
    <name type="scientific">Dibothriocephalus latus</name>
    <name type="common">Fish tapeworm</name>
    <name type="synonym">Diphyllobothrium latum</name>
    <dbReference type="NCBI Taxonomy" id="60516"/>
    <lineage>
        <taxon>Eukaryota</taxon>
        <taxon>Metazoa</taxon>
        <taxon>Spiralia</taxon>
        <taxon>Lophotrochozoa</taxon>
        <taxon>Platyhelminthes</taxon>
        <taxon>Cestoda</taxon>
        <taxon>Eucestoda</taxon>
        <taxon>Diphyllobothriidea</taxon>
        <taxon>Diphyllobothriidae</taxon>
        <taxon>Dibothriocephalus</taxon>
    </lineage>
</organism>
<evidence type="ECO:0000256" key="1">
    <source>
        <dbReference type="ARBA" id="ARBA00004477"/>
    </source>
</evidence>
<proteinExistence type="inferred from homology"/>
<dbReference type="PANTHER" id="PTHR15301:SF3">
    <property type="entry name" value="PROTEIN NSG1-RELATED"/>
    <property type="match status" value="1"/>
</dbReference>
<evidence type="ECO:0000256" key="6">
    <source>
        <dbReference type="ARBA" id="ARBA00022989"/>
    </source>
</evidence>
<comment type="similarity">
    <text evidence="2">Belongs to the INSIG family.</text>
</comment>
<dbReference type="EMBL" id="UYRU01054676">
    <property type="protein sequence ID" value="VDN12764.1"/>
    <property type="molecule type" value="Genomic_DNA"/>
</dbReference>
<feature type="transmembrane region" description="Helical" evidence="9">
    <location>
        <begin position="163"/>
        <end position="182"/>
    </location>
</feature>
<keyword evidence="7 9" id="KW-0472">Membrane</keyword>
<gene>
    <name evidence="10" type="ORF">DILT_LOCUS8595</name>
</gene>
<keyword evidence="5" id="KW-0256">Endoplasmic reticulum</keyword>
<dbReference type="PANTHER" id="PTHR15301">
    <property type="entry name" value="INSULIN-INDUCED GENE 1"/>
    <property type="match status" value="1"/>
</dbReference>
<accession>A0A3P7L891</accession>
<feature type="transmembrane region" description="Helical" evidence="9">
    <location>
        <begin position="133"/>
        <end position="151"/>
    </location>
</feature>
<dbReference type="Proteomes" id="UP000281553">
    <property type="component" value="Unassembled WGS sequence"/>
</dbReference>
<evidence type="ECO:0000256" key="9">
    <source>
        <dbReference type="SAM" id="Phobius"/>
    </source>
</evidence>
<name>A0A3P7L891_DIBLA</name>
<evidence type="ECO:0000256" key="7">
    <source>
        <dbReference type="ARBA" id="ARBA00023136"/>
    </source>
</evidence>
<evidence type="ECO:0008006" key="12">
    <source>
        <dbReference type="Google" id="ProtNLM"/>
    </source>
</evidence>
<dbReference type="AlphaFoldDB" id="A0A3P7L891"/>
<keyword evidence="3" id="KW-0153">Cholesterol metabolism</keyword>
<keyword evidence="11" id="KW-1185">Reference proteome</keyword>